<evidence type="ECO:0000313" key="4">
    <source>
        <dbReference type="Proteomes" id="UP000626109"/>
    </source>
</evidence>
<dbReference type="OMA" id="CECAYVL"/>
<evidence type="ECO:0000256" key="1">
    <source>
        <dbReference type="SAM" id="Phobius"/>
    </source>
</evidence>
<keyword evidence="1" id="KW-0472">Membrane</keyword>
<accession>A0A813JTW1</accession>
<dbReference type="EMBL" id="CAJNNV010001846">
    <property type="protein sequence ID" value="CAE8585973.1"/>
    <property type="molecule type" value="Genomic_DNA"/>
</dbReference>
<dbReference type="Proteomes" id="UP000626109">
    <property type="component" value="Unassembled WGS sequence"/>
</dbReference>
<reference evidence="3" key="1">
    <citation type="submission" date="2021-02" db="EMBL/GenBank/DDBJ databases">
        <authorList>
            <person name="Dougan E. K."/>
            <person name="Rhodes N."/>
            <person name="Thang M."/>
            <person name="Chan C."/>
        </authorList>
    </citation>
    <scope>NUCLEOTIDE SEQUENCE</scope>
</reference>
<feature type="transmembrane region" description="Helical" evidence="1">
    <location>
        <begin position="138"/>
        <end position="159"/>
    </location>
</feature>
<keyword evidence="1" id="KW-1133">Transmembrane helix</keyword>
<comment type="caution">
    <text evidence="3">The sequence shown here is derived from an EMBL/GenBank/DDBJ whole genome shotgun (WGS) entry which is preliminary data.</text>
</comment>
<keyword evidence="1" id="KW-0812">Transmembrane</keyword>
<name>A0A813JTW1_POLGL</name>
<dbReference type="AlphaFoldDB" id="A0A813JTW1"/>
<feature type="transmembrane region" description="Helical" evidence="1">
    <location>
        <begin position="93"/>
        <end position="126"/>
    </location>
</feature>
<proteinExistence type="predicted"/>
<feature type="transmembrane region" description="Helical" evidence="1">
    <location>
        <begin position="33"/>
        <end position="51"/>
    </location>
</feature>
<keyword evidence="5" id="KW-1185">Reference proteome</keyword>
<organism evidence="3 4">
    <name type="scientific">Polarella glacialis</name>
    <name type="common">Dinoflagellate</name>
    <dbReference type="NCBI Taxonomy" id="89957"/>
    <lineage>
        <taxon>Eukaryota</taxon>
        <taxon>Sar</taxon>
        <taxon>Alveolata</taxon>
        <taxon>Dinophyceae</taxon>
        <taxon>Suessiales</taxon>
        <taxon>Suessiaceae</taxon>
        <taxon>Polarella</taxon>
    </lineage>
</organism>
<sequence>MTVTAPEMANGIFGGVFNLNYSGDKNRLIWHRHWLVCISCGAYAGVGCFLFAPRGLMYGFVASLFTSCCSIWADYVHIEDPQHLAHLVDRWAAFHFFFVLVCECAYVLHMPIWYLTMTLCLALALFSLSRSSRSRQSWVLLHSAWHVLPMGLLLLPGLIS</sequence>
<evidence type="ECO:0000313" key="3">
    <source>
        <dbReference type="EMBL" id="CAE8685694.1"/>
    </source>
</evidence>
<gene>
    <name evidence="2" type="ORF">PGLA1383_LOCUS4867</name>
    <name evidence="3" type="ORF">PGLA2088_LOCUS24606</name>
</gene>
<protein>
    <submittedName>
        <fullName evidence="3">Uncharacterized protein</fullName>
    </submittedName>
</protein>
<dbReference type="EMBL" id="CAJNNW010026472">
    <property type="protein sequence ID" value="CAE8685694.1"/>
    <property type="molecule type" value="Genomic_DNA"/>
</dbReference>
<evidence type="ECO:0000313" key="2">
    <source>
        <dbReference type="EMBL" id="CAE8585973.1"/>
    </source>
</evidence>
<dbReference type="Proteomes" id="UP000654075">
    <property type="component" value="Unassembled WGS sequence"/>
</dbReference>
<evidence type="ECO:0000313" key="5">
    <source>
        <dbReference type="Proteomes" id="UP000654075"/>
    </source>
</evidence>